<evidence type="ECO:0000313" key="2">
    <source>
        <dbReference type="Proteomes" id="UP000237271"/>
    </source>
</evidence>
<comment type="caution">
    <text evidence="1">The sequence shown here is derived from an EMBL/GenBank/DDBJ whole genome shotgun (WGS) entry which is preliminary data.</text>
</comment>
<accession>A0A2P4Y0E1</accession>
<organism evidence="1 2">
    <name type="scientific">Phytophthora palmivora</name>
    <dbReference type="NCBI Taxonomy" id="4796"/>
    <lineage>
        <taxon>Eukaryota</taxon>
        <taxon>Sar</taxon>
        <taxon>Stramenopiles</taxon>
        <taxon>Oomycota</taxon>
        <taxon>Peronosporomycetes</taxon>
        <taxon>Peronosporales</taxon>
        <taxon>Peronosporaceae</taxon>
        <taxon>Phytophthora</taxon>
    </lineage>
</organism>
<gene>
    <name evidence="1" type="ORF">PHPALM_12259</name>
</gene>
<dbReference type="Proteomes" id="UP000237271">
    <property type="component" value="Unassembled WGS sequence"/>
</dbReference>
<protein>
    <submittedName>
        <fullName evidence="1">Uncharacterized protein</fullName>
    </submittedName>
</protein>
<name>A0A2P4Y0E1_9STRA</name>
<keyword evidence="2" id="KW-1185">Reference proteome</keyword>
<evidence type="ECO:0000313" key="1">
    <source>
        <dbReference type="EMBL" id="POM71199.1"/>
    </source>
</evidence>
<dbReference type="EMBL" id="NCKW01006575">
    <property type="protein sequence ID" value="POM71199.1"/>
    <property type="molecule type" value="Genomic_DNA"/>
</dbReference>
<proteinExistence type="predicted"/>
<reference evidence="1 2" key="1">
    <citation type="journal article" date="2017" name="Genome Biol. Evol.">
        <title>Phytophthora megakarya and P. palmivora, closely related causal agents of cacao black pod rot, underwent increases in genome sizes and gene numbers by different mechanisms.</title>
        <authorList>
            <person name="Ali S.S."/>
            <person name="Shao J."/>
            <person name="Lary D.J."/>
            <person name="Kronmiller B."/>
            <person name="Shen D."/>
            <person name="Strem M.D."/>
            <person name="Amoako-Attah I."/>
            <person name="Akrofi A.Y."/>
            <person name="Begoude B.A."/>
            <person name="Ten Hoopen G.M."/>
            <person name="Coulibaly K."/>
            <person name="Kebe B.I."/>
            <person name="Melnick R.L."/>
            <person name="Guiltinan M.J."/>
            <person name="Tyler B.M."/>
            <person name="Meinhardt L.W."/>
            <person name="Bailey B.A."/>
        </authorList>
    </citation>
    <scope>NUCLEOTIDE SEQUENCE [LARGE SCALE GENOMIC DNA]</scope>
    <source>
        <strain evidence="2">sbr112.9</strain>
    </source>
</reference>
<sequence>MNRKTWDEDRVQMATAERIEQIKEMQVPIIESVHSTEDSVKVPKSTISKCISRIDALDTELDQLYWEARSQREVINTPQAIGNERCFVQINVRFRYNQCSLNYKCDLRAYASFDDRVRKLRLGIKKIVFCEVAEITAILRLNCDADNALDASLPALLMGFVKFFSAQFGYLTMLWQFKIISELFRTYEMLERSESFLDVVCLREQ</sequence>
<dbReference type="AlphaFoldDB" id="A0A2P4Y0E1"/>